<dbReference type="SUPFAM" id="SSF53098">
    <property type="entry name" value="Ribonuclease H-like"/>
    <property type="match status" value="1"/>
</dbReference>
<protein>
    <submittedName>
        <fullName evidence="1">Uncharacterized protein</fullName>
    </submittedName>
</protein>
<evidence type="ECO:0000313" key="2">
    <source>
        <dbReference type="Proteomes" id="UP000012589"/>
    </source>
</evidence>
<gene>
    <name evidence="1" type="ORF">C823_04485</name>
</gene>
<dbReference type="HOGENOM" id="CLU_1298229_0_0_9"/>
<organism evidence="1 2">
    <name type="scientific">Eubacterium plexicaudatum ASF492</name>
    <dbReference type="NCBI Taxonomy" id="1235802"/>
    <lineage>
        <taxon>Bacteria</taxon>
        <taxon>Bacillati</taxon>
        <taxon>Bacillota</taxon>
        <taxon>Clostridia</taxon>
        <taxon>Eubacteriales</taxon>
        <taxon>Eubacteriaceae</taxon>
        <taxon>Eubacterium</taxon>
    </lineage>
</organism>
<evidence type="ECO:0000313" key="1">
    <source>
        <dbReference type="EMBL" id="EMZ21557.1"/>
    </source>
</evidence>
<comment type="caution">
    <text evidence="1">The sequence shown here is derived from an EMBL/GenBank/DDBJ whole genome shotgun (WGS) entry which is preliminary data.</text>
</comment>
<dbReference type="GO" id="GO:0003676">
    <property type="term" value="F:nucleic acid binding"/>
    <property type="evidence" value="ECO:0007669"/>
    <property type="project" value="InterPro"/>
</dbReference>
<dbReference type="InterPro" id="IPR012337">
    <property type="entry name" value="RNaseH-like_sf"/>
</dbReference>
<sequence length="212" mass="24359">MLTDMNGKYADVGEVVIFPDGRFNYQQDSEGKTLPKEPGTAGMAFVAVRQKDKDTCEAFFDSRGIERTLASRPNLMAGSFALDSVLQKRKYGEWKDSGIRRVIFVTRSEYLYHALFNGQVYIWQRHEWMVKRDGLLIERPNSDLWEDLIDIPNDFEDIGIEVETKYPEKDNYSVLNTLVENPILLALQASNGTGLIKDKWFEKTFGDLNKKS</sequence>
<dbReference type="OrthoDB" id="67353at2"/>
<dbReference type="AlphaFoldDB" id="N1ZX14"/>
<dbReference type="Gene3D" id="3.30.420.10">
    <property type="entry name" value="Ribonuclease H-like superfamily/Ribonuclease H"/>
    <property type="match status" value="1"/>
</dbReference>
<name>N1ZX14_9FIRM</name>
<dbReference type="EMBL" id="AQFT01000131">
    <property type="protein sequence ID" value="EMZ21557.1"/>
    <property type="molecule type" value="Genomic_DNA"/>
</dbReference>
<keyword evidence="2" id="KW-1185">Reference proteome</keyword>
<dbReference type="PATRIC" id="fig|1235802.3.peg.4773"/>
<dbReference type="STRING" id="1235802.C823_04485"/>
<reference evidence="1 2" key="1">
    <citation type="journal article" date="2014" name="Genome Announc.">
        <title>Draft genome sequences of the altered schaedler flora, a defined bacterial community from gnotobiotic mice.</title>
        <authorList>
            <person name="Wannemuehler M.J."/>
            <person name="Overstreet A.M."/>
            <person name="Ward D.V."/>
            <person name="Phillips G.J."/>
        </authorList>
    </citation>
    <scope>NUCLEOTIDE SEQUENCE [LARGE SCALE GENOMIC DNA]</scope>
    <source>
        <strain evidence="1 2">ASF492</strain>
    </source>
</reference>
<proteinExistence type="predicted"/>
<dbReference type="InterPro" id="IPR036397">
    <property type="entry name" value="RNaseH_sf"/>
</dbReference>
<dbReference type="Proteomes" id="UP000012589">
    <property type="component" value="Unassembled WGS sequence"/>
</dbReference>
<accession>N1ZX14</accession>